<keyword evidence="2" id="KW-1185">Reference proteome</keyword>
<evidence type="ECO:0000313" key="1">
    <source>
        <dbReference type="EMBL" id="TRZ17721.1"/>
    </source>
</evidence>
<organism evidence="1 2">
    <name type="scientific">Zosterops borbonicus</name>
    <dbReference type="NCBI Taxonomy" id="364589"/>
    <lineage>
        <taxon>Eukaryota</taxon>
        <taxon>Metazoa</taxon>
        <taxon>Chordata</taxon>
        <taxon>Craniata</taxon>
        <taxon>Vertebrata</taxon>
        <taxon>Euteleostomi</taxon>
        <taxon>Archelosauria</taxon>
        <taxon>Archosauria</taxon>
        <taxon>Dinosauria</taxon>
        <taxon>Saurischia</taxon>
        <taxon>Theropoda</taxon>
        <taxon>Coelurosauria</taxon>
        <taxon>Aves</taxon>
        <taxon>Neognathae</taxon>
        <taxon>Neoaves</taxon>
        <taxon>Telluraves</taxon>
        <taxon>Australaves</taxon>
        <taxon>Passeriformes</taxon>
        <taxon>Sylvioidea</taxon>
        <taxon>Zosteropidae</taxon>
        <taxon>Zosterops</taxon>
    </lineage>
</organism>
<sequence length="91" mass="10229">MASRSKEVIVPLYSALGETPPGMPYPAVESSTEEGYEIVGASPEKDKKLLRGLKHLPDEDRLRNLELFSLEGKKRSIFRLEFIPSPRDDQA</sequence>
<reference evidence="1" key="1">
    <citation type="submission" date="2019-04" db="EMBL/GenBank/DDBJ databases">
        <title>Genome assembly of Zosterops borbonicus 15179.</title>
        <authorList>
            <person name="Leroy T."/>
            <person name="Anselmetti Y."/>
            <person name="Tilak M.-K."/>
            <person name="Nabholz B."/>
        </authorList>
    </citation>
    <scope>NUCLEOTIDE SEQUENCE</scope>
    <source>
        <strain evidence="1">HGM_15179</strain>
        <tissue evidence="1">Muscle</tissue>
    </source>
</reference>
<proteinExistence type="predicted"/>
<name>A0A8K1GFB4_9PASS</name>
<dbReference type="Proteomes" id="UP000796761">
    <property type="component" value="Unassembled WGS sequence"/>
</dbReference>
<gene>
    <name evidence="1" type="ORF">HGM15179_009386</name>
</gene>
<protein>
    <submittedName>
        <fullName evidence="1">Uncharacterized protein</fullName>
    </submittedName>
</protein>
<evidence type="ECO:0000313" key="2">
    <source>
        <dbReference type="Proteomes" id="UP000796761"/>
    </source>
</evidence>
<dbReference type="OrthoDB" id="9221599at2759"/>
<dbReference type="EMBL" id="SWJQ01000253">
    <property type="protein sequence ID" value="TRZ17721.1"/>
    <property type="molecule type" value="Genomic_DNA"/>
</dbReference>
<comment type="caution">
    <text evidence="1">The sequence shown here is derived from an EMBL/GenBank/DDBJ whole genome shotgun (WGS) entry which is preliminary data.</text>
</comment>
<dbReference type="AlphaFoldDB" id="A0A8K1GFB4"/>
<accession>A0A8K1GFB4</accession>